<comment type="similarity">
    <text evidence="1">Belongs to the GAR1 family.</text>
</comment>
<dbReference type="GO" id="GO:0006364">
    <property type="term" value="P:rRNA processing"/>
    <property type="evidence" value="ECO:0007669"/>
    <property type="project" value="UniProtKB-KW"/>
</dbReference>
<evidence type="ECO:0000256" key="1">
    <source>
        <dbReference type="RuleBase" id="RU364004"/>
    </source>
</evidence>
<keyword evidence="1" id="KW-0694">RNA-binding</keyword>
<sequence length="215" mass="25454">MQRKFNSKSRHNNKNKYDTSGSLIDLGTFMHKCGNFYIIKLSDIDIPYPNAFIYNKNKQQIGKVEEIFGRQNDVHVAVKIEKDSNEFFIYSNKLIPRNRFLERSDVEKKKEANDKKHKNIKKEKFKQENKYKFQNDSYDKKRKFVRNGKFGGDKNKKKNFGNIKVLLDLIQIQDNLQQVECLEKEDINTYAISLTKLGNRLAIYRVNHFATPSKF</sequence>
<comment type="function">
    <text evidence="1">Required for ribosome biogenesis. Part of a complex which catalyzes pseudouridylation of rRNA. This involves the isomerization of uridine such that the ribose is subsequently attached to C5, instead of the normal N1. Pseudouridine ("psi") residues may serve to stabilize the conformation of rRNAs.</text>
</comment>
<evidence type="ECO:0000313" key="2">
    <source>
        <dbReference type="EMBL" id="EQB61188.1"/>
    </source>
</evidence>
<dbReference type="GO" id="GO:0005730">
    <property type="term" value="C:nucleolus"/>
    <property type="evidence" value="ECO:0007669"/>
    <property type="project" value="UniProtKB-SubCell"/>
</dbReference>
<gene>
    <name evidence="2" type="ORF">NAPIS_ORF01241</name>
</gene>
<reference evidence="2 3" key="1">
    <citation type="journal article" date="2013" name="BMC Genomics">
        <title>Genome sequencing and comparative genomics of honey bee microsporidia, Nosema apis reveal novel insights into host-parasite interactions.</title>
        <authorList>
            <person name="Chen Yp."/>
            <person name="Pettis J.S."/>
            <person name="Zhao Y."/>
            <person name="Liu X."/>
            <person name="Tallon L.J."/>
            <person name="Sadzewicz L.D."/>
            <person name="Li R."/>
            <person name="Zheng H."/>
            <person name="Huang S."/>
            <person name="Zhang X."/>
            <person name="Hamilton M.C."/>
            <person name="Pernal S.F."/>
            <person name="Melathopoulos A.P."/>
            <person name="Yan X."/>
            <person name="Evans J.D."/>
        </authorList>
    </citation>
    <scope>NUCLEOTIDE SEQUENCE [LARGE SCALE GENOMIC DNA]</scope>
    <source>
        <strain evidence="2 3">BRL 01</strain>
    </source>
</reference>
<dbReference type="Proteomes" id="UP000053780">
    <property type="component" value="Unassembled WGS sequence"/>
</dbReference>
<comment type="subunit">
    <text evidence="1">Component of the small nucleolar ribonucleoprotein particles containing H/ACA-type snoRNAs (H/ACA snoRNPs).</text>
</comment>
<protein>
    <recommendedName>
        <fullName evidence="1">H/ACA ribonucleoprotein complex subunit</fullName>
    </recommendedName>
</protein>
<keyword evidence="1" id="KW-0687">Ribonucleoprotein</keyword>
<dbReference type="HOGENOM" id="CLU_1283582_0_0_1"/>
<organism evidence="2 3">
    <name type="scientific">Vairimorpha apis BRL 01</name>
    <dbReference type="NCBI Taxonomy" id="1037528"/>
    <lineage>
        <taxon>Eukaryota</taxon>
        <taxon>Fungi</taxon>
        <taxon>Fungi incertae sedis</taxon>
        <taxon>Microsporidia</taxon>
        <taxon>Nosematidae</taxon>
        <taxon>Vairimorpha</taxon>
    </lineage>
</organism>
<keyword evidence="1" id="KW-0698">rRNA processing</keyword>
<dbReference type="InterPro" id="IPR009000">
    <property type="entry name" value="Transl_B-barrel_sf"/>
</dbReference>
<dbReference type="Gene3D" id="2.40.10.230">
    <property type="entry name" value="Probable tRNA pseudouridine synthase domain"/>
    <property type="match status" value="1"/>
</dbReference>
<dbReference type="GO" id="GO:0003723">
    <property type="term" value="F:RNA binding"/>
    <property type="evidence" value="ECO:0007669"/>
    <property type="project" value="UniProtKB-KW"/>
</dbReference>
<proteinExistence type="inferred from homology"/>
<keyword evidence="1" id="KW-0690">Ribosome biogenesis</keyword>
<dbReference type="SUPFAM" id="SSF50447">
    <property type="entry name" value="Translation proteins"/>
    <property type="match status" value="1"/>
</dbReference>
<dbReference type="GO" id="GO:0001522">
    <property type="term" value="P:pseudouridine synthesis"/>
    <property type="evidence" value="ECO:0007669"/>
    <property type="project" value="InterPro"/>
</dbReference>
<dbReference type="VEuPathDB" id="MicrosporidiaDB:NAPIS_ORF01241"/>
<name>T0L9S1_9MICR</name>
<dbReference type="GO" id="GO:1990904">
    <property type="term" value="C:ribonucleoprotein complex"/>
    <property type="evidence" value="ECO:0007669"/>
    <property type="project" value="UniProtKB-KW"/>
</dbReference>
<dbReference type="InterPro" id="IPR038664">
    <property type="entry name" value="Gar1/Naf1_Cbf5-bd_sf"/>
</dbReference>
<comment type="subcellular location">
    <subcellularLocation>
        <location evidence="1">Nucleus</location>
        <location evidence="1">Nucleolus</location>
    </subcellularLocation>
</comment>
<dbReference type="Pfam" id="PF04410">
    <property type="entry name" value="Gar1"/>
    <property type="match status" value="1"/>
</dbReference>
<evidence type="ECO:0000313" key="3">
    <source>
        <dbReference type="Proteomes" id="UP000053780"/>
    </source>
</evidence>
<dbReference type="AlphaFoldDB" id="T0L9S1"/>
<keyword evidence="3" id="KW-1185">Reference proteome</keyword>
<dbReference type="InterPro" id="IPR007504">
    <property type="entry name" value="H/ACA_rnp_Gar1/Naf1"/>
</dbReference>
<dbReference type="EMBL" id="KE647166">
    <property type="protein sequence ID" value="EQB61188.1"/>
    <property type="molecule type" value="Genomic_DNA"/>
</dbReference>
<dbReference type="OrthoDB" id="2187159at2759"/>
<keyword evidence="1" id="KW-0539">Nucleus</keyword>
<accession>T0L9S1</accession>